<dbReference type="SUPFAM" id="SSF53150">
    <property type="entry name" value="DNA repair protein MutS, domain II"/>
    <property type="match status" value="1"/>
</dbReference>
<dbReference type="InterPro" id="IPR045076">
    <property type="entry name" value="MutS"/>
</dbReference>
<dbReference type="Gene3D" id="1.10.1420.10">
    <property type="match status" value="1"/>
</dbReference>
<dbReference type="InterPro" id="IPR000432">
    <property type="entry name" value="DNA_mismatch_repair_MutS_C"/>
</dbReference>
<dbReference type="Gene3D" id="3.40.1170.10">
    <property type="entry name" value="DNA repair protein MutS, domain I"/>
    <property type="match status" value="1"/>
</dbReference>
<name>A0A1V0SDQ0_9VIRU</name>
<gene>
    <name evidence="6" type="ORF">Indivirus_3_60</name>
</gene>
<dbReference type="InterPro" id="IPR016151">
    <property type="entry name" value="DNA_mismatch_repair_MutS_N"/>
</dbReference>
<dbReference type="InterPro" id="IPR036187">
    <property type="entry name" value="DNA_mismatch_repair_MutS_sf"/>
</dbReference>
<proteinExistence type="predicted"/>
<dbReference type="Gene3D" id="3.40.50.300">
    <property type="entry name" value="P-loop containing nucleotide triphosphate hydrolases"/>
    <property type="match status" value="1"/>
</dbReference>
<dbReference type="InterPro" id="IPR007696">
    <property type="entry name" value="DNA_mismatch_repair_MutS_core"/>
</dbReference>
<dbReference type="Pfam" id="PF05192">
    <property type="entry name" value="MutS_III"/>
    <property type="match status" value="1"/>
</dbReference>
<reference evidence="6" key="1">
    <citation type="journal article" date="2017" name="Science">
        <title>Giant viruses with an expanded complement of translation system components.</title>
        <authorList>
            <person name="Schulz F."/>
            <person name="Yutin N."/>
            <person name="Ivanova N.N."/>
            <person name="Ortega D.R."/>
            <person name="Lee T.K."/>
            <person name="Vierheilig J."/>
            <person name="Daims H."/>
            <person name="Horn M."/>
            <person name="Wagner M."/>
            <person name="Jensen G.J."/>
            <person name="Kyrpides N.C."/>
            <person name="Koonin E.V."/>
            <person name="Woyke T."/>
        </authorList>
    </citation>
    <scope>NUCLEOTIDE SEQUENCE</scope>
    <source>
        <strain evidence="6">ILV1</strain>
    </source>
</reference>
<keyword evidence="2" id="KW-0227">DNA damage</keyword>
<dbReference type="PANTHER" id="PTHR11361:SF99">
    <property type="entry name" value="DNA MISMATCH REPAIR PROTEIN"/>
    <property type="match status" value="1"/>
</dbReference>
<dbReference type="InterPro" id="IPR036678">
    <property type="entry name" value="MutS_con_dom_sf"/>
</dbReference>
<evidence type="ECO:0000256" key="1">
    <source>
        <dbReference type="ARBA" id="ARBA00022741"/>
    </source>
</evidence>
<keyword evidence="4" id="KW-0238">DNA-binding</keyword>
<dbReference type="InterPro" id="IPR017261">
    <property type="entry name" value="DNA_mismatch_repair_MutS/MSH"/>
</dbReference>
<dbReference type="SMART" id="SM00533">
    <property type="entry name" value="MUTSd"/>
    <property type="match status" value="1"/>
</dbReference>
<protein>
    <submittedName>
        <fullName evidence="6">DNA mismatch repair ATPase MutS</fullName>
    </submittedName>
</protein>
<feature type="domain" description="DNA mismatch repair proteins mutS family" evidence="5">
    <location>
        <begin position="765"/>
        <end position="781"/>
    </location>
</feature>
<evidence type="ECO:0000313" key="6">
    <source>
        <dbReference type="EMBL" id="ARF09811.1"/>
    </source>
</evidence>
<dbReference type="Pfam" id="PF01624">
    <property type="entry name" value="MutS_I"/>
    <property type="match status" value="1"/>
</dbReference>
<dbReference type="GO" id="GO:0006298">
    <property type="term" value="P:mismatch repair"/>
    <property type="evidence" value="ECO:0007669"/>
    <property type="project" value="InterPro"/>
</dbReference>
<organism evidence="6">
    <name type="scientific">Indivirus ILV1</name>
    <dbReference type="NCBI Taxonomy" id="1977633"/>
    <lineage>
        <taxon>Viruses</taxon>
        <taxon>Varidnaviria</taxon>
        <taxon>Bamfordvirae</taxon>
        <taxon>Nucleocytoviricota</taxon>
        <taxon>Megaviricetes</taxon>
        <taxon>Imitervirales</taxon>
        <taxon>Mimiviridae</taxon>
        <taxon>Klosneuvirinae</taxon>
        <taxon>Indivirus</taxon>
    </lineage>
</organism>
<dbReference type="CDD" id="cd00085">
    <property type="entry name" value="HNHc"/>
    <property type="match status" value="1"/>
</dbReference>
<dbReference type="SUPFAM" id="SSF52540">
    <property type="entry name" value="P-loop containing nucleoside triphosphate hydrolases"/>
    <property type="match status" value="1"/>
</dbReference>
<dbReference type="GO" id="GO:0005524">
    <property type="term" value="F:ATP binding"/>
    <property type="evidence" value="ECO:0007669"/>
    <property type="project" value="UniProtKB-KW"/>
</dbReference>
<dbReference type="PIRSF" id="PIRSF037677">
    <property type="entry name" value="DNA_mis_repair_Msh6"/>
    <property type="match status" value="1"/>
</dbReference>
<evidence type="ECO:0000256" key="2">
    <source>
        <dbReference type="ARBA" id="ARBA00022763"/>
    </source>
</evidence>
<dbReference type="InterPro" id="IPR003615">
    <property type="entry name" value="HNH_nuc"/>
</dbReference>
<dbReference type="EMBL" id="KY684087">
    <property type="protein sequence ID" value="ARF09811.1"/>
    <property type="molecule type" value="Genomic_DNA"/>
</dbReference>
<dbReference type="Pfam" id="PF00488">
    <property type="entry name" value="MutS_V"/>
    <property type="match status" value="1"/>
</dbReference>
<keyword evidence="3" id="KW-0067">ATP-binding</keyword>
<evidence type="ECO:0000259" key="5">
    <source>
        <dbReference type="PROSITE" id="PS00486"/>
    </source>
</evidence>
<dbReference type="GO" id="GO:0030983">
    <property type="term" value="F:mismatched DNA binding"/>
    <property type="evidence" value="ECO:0007669"/>
    <property type="project" value="InterPro"/>
</dbReference>
<dbReference type="SMART" id="SM00534">
    <property type="entry name" value="MUTSac"/>
    <property type="match status" value="1"/>
</dbReference>
<evidence type="ECO:0000256" key="3">
    <source>
        <dbReference type="ARBA" id="ARBA00022840"/>
    </source>
</evidence>
<evidence type="ECO:0000256" key="4">
    <source>
        <dbReference type="ARBA" id="ARBA00023125"/>
    </source>
</evidence>
<dbReference type="GO" id="GO:0140664">
    <property type="term" value="F:ATP-dependent DNA damage sensor activity"/>
    <property type="evidence" value="ECO:0007669"/>
    <property type="project" value="InterPro"/>
</dbReference>
<accession>A0A1V0SDQ0</accession>
<keyword evidence="1" id="KW-0547">Nucleotide-binding</keyword>
<sequence>MSKTIIDEYLFYHDKHVKLYGKNTIVFMMVGGFYEAYGTDTLGPDLTKISEVTNLVKTKKDKTISTVDKKNPYMMGFNITALDKFLKILVDNGFTVVIVDQVTPPPKPKRAITGIYSAGTYISGNMNNDSNNIISIYIEDEKQLNSNYLTCIGLSSVDLTTGECSVYEVNSILGDEKYALDEAYRFILSHNPREILLTRCEIENISMSKDLLLSYLELDDKNIHYTNKPNKTFSKLSFQNEFFNKIYKNNGMMTPIEHIDMEKMSYARISFIILLDFAYKHNENLINDLNKPQIFKNDKHLILGNNAIYQLNILENTSIDTTNAKFKCLFDVINNTSTAIGRRFLKNAIINPLTDTKEIELRYNSTDEMLNDDLYLKIDKYFSGILDIERLGRKLFLAYIQPYELGNLIESFDGIYEIYKLINPTKFNSQYCPKKEIIKDLDNFIKECNKTFDINELKKQNINDITGSFFKKGNYQNIDELQSKVVNNIQSMEEICSAISTYVKDTSSSKFAKNTDKIQLKRNDRDGYYLSLTKRRADMLKKELENHKTIKINETFNITPDKLEFKELAKGNTKIFFTDLGKTSDDVLSMKEKLINLVRKTYVNVLVSYGSKYKTMFKELTKFIAILDFVKSNAKTAKNYNYCKPEIILNTNHGSFDAKKLRHPIGERLRSGIEYIPHDIKLNENGILLFGLNSAGKSTISKAIGLAIIMAQSGLYVPAESYKFSPYNSVFARITGHDNIFKGLSQFTLEMTELNAILKRNGPKTLVIGDEVCRGTEHISGNSIVAATLIMLSESKCSFIFATHLHEVAEMRRIKELKNLNIFHLTVHYDNKKDELIFDRLLKPGPGSSIYGLTVAKYVIKNDKFMKLAQEIKNELLGTPNEILTDKTSKYNTNLYIDCCQICGKTNNDNEEYTGLLDTHHINFQSNCNESGFVIGKSHIKKNDMNNLVVLCKKCHYKVHHNQLKINGYKDTSNGRVLDYKHIHIKSI</sequence>
<dbReference type="SUPFAM" id="SSF48334">
    <property type="entry name" value="DNA repair protein MutS, domain III"/>
    <property type="match status" value="1"/>
</dbReference>
<dbReference type="SUPFAM" id="SSF55271">
    <property type="entry name" value="DNA repair protein MutS, domain I"/>
    <property type="match status" value="1"/>
</dbReference>
<dbReference type="PROSITE" id="PS00486">
    <property type="entry name" value="DNA_MISMATCH_REPAIR_2"/>
    <property type="match status" value="1"/>
</dbReference>
<dbReference type="InterPro" id="IPR027417">
    <property type="entry name" value="P-loop_NTPase"/>
</dbReference>
<dbReference type="PANTHER" id="PTHR11361">
    <property type="entry name" value="DNA MISMATCH REPAIR PROTEIN MUTS FAMILY MEMBER"/>
    <property type="match status" value="1"/>
</dbReference>
<dbReference type="InterPro" id="IPR007695">
    <property type="entry name" value="DNA_mismatch_repair_MutS-lik_N"/>
</dbReference>